<feature type="non-terminal residue" evidence="7">
    <location>
        <position position="1204"/>
    </location>
</feature>
<evidence type="ECO:0000256" key="3">
    <source>
        <dbReference type="ARBA" id="ARBA00023002"/>
    </source>
</evidence>
<dbReference type="SUPFAM" id="SSF49503">
    <property type="entry name" value="Cupredoxins"/>
    <property type="match status" value="2"/>
</dbReference>
<dbReference type="InterPro" id="IPR002355">
    <property type="entry name" value="Cu_oxidase_Cu_BS"/>
</dbReference>
<dbReference type="Gene3D" id="2.60.120.260">
    <property type="entry name" value="Galactose-binding domain-like"/>
    <property type="match status" value="1"/>
</dbReference>
<dbReference type="PROSITE" id="PS00080">
    <property type="entry name" value="MULTICOPPER_OXIDASE2"/>
    <property type="match status" value="1"/>
</dbReference>
<dbReference type="Pfam" id="PF07731">
    <property type="entry name" value="Cu-oxidase_2"/>
    <property type="match status" value="1"/>
</dbReference>
<feature type="domain" description="Plastocyanin-like" evidence="5">
    <location>
        <begin position="923"/>
        <end position="997"/>
    </location>
</feature>
<dbReference type="InterPro" id="IPR008979">
    <property type="entry name" value="Galactose-bd-like_sf"/>
</dbReference>
<dbReference type="GO" id="GO:0005507">
    <property type="term" value="F:copper ion binding"/>
    <property type="evidence" value="ECO:0007669"/>
    <property type="project" value="InterPro"/>
</dbReference>
<dbReference type="EMBL" id="JAFCMP010000058">
    <property type="protein sequence ID" value="KAG5188997.1"/>
    <property type="molecule type" value="Genomic_DNA"/>
</dbReference>
<dbReference type="PANTHER" id="PTHR11709:SF518">
    <property type="entry name" value="MULTICOPPER OXIDASE"/>
    <property type="match status" value="1"/>
</dbReference>
<feature type="compositionally biased region" description="Low complexity" evidence="4">
    <location>
        <begin position="497"/>
        <end position="510"/>
    </location>
</feature>
<dbReference type="Pfam" id="PF07732">
    <property type="entry name" value="Cu-oxidase_3"/>
    <property type="match status" value="1"/>
</dbReference>
<dbReference type="Gene3D" id="2.120.10.30">
    <property type="entry name" value="TolB, C-terminal domain"/>
    <property type="match status" value="1"/>
</dbReference>
<keyword evidence="2" id="KW-0479">Metal-binding</keyword>
<dbReference type="Proteomes" id="UP000664859">
    <property type="component" value="Unassembled WGS sequence"/>
</dbReference>
<proteinExistence type="inferred from homology"/>
<reference evidence="7" key="1">
    <citation type="submission" date="2021-02" db="EMBL/GenBank/DDBJ databases">
        <title>First Annotated Genome of the Yellow-green Alga Tribonema minus.</title>
        <authorList>
            <person name="Mahan K.M."/>
        </authorList>
    </citation>
    <scope>NUCLEOTIDE SEQUENCE</scope>
    <source>
        <strain evidence="7">UTEX B ZZ1240</strain>
    </source>
</reference>
<dbReference type="CDD" id="cd13853">
    <property type="entry name" value="CuRO_1_Tth-MCO_like"/>
    <property type="match status" value="1"/>
</dbReference>
<feature type="region of interest" description="Disordered" evidence="4">
    <location>
        <begin position="491"/>
        <end position="535"/>
    </location>
</feature>
<comment type="similarity">
    <text evidence="1">Belongs to the multicopper oxidase family.</text>
</comment>
<comment type="caution">
    <text evidence="7">The sequence shown here is derived from an EMBL/GenBank/DDBJ whole genome shotgun (WGS) entry which is preliminary data.</text>
</comment>
<protein>
    <recommendedName>
        <fullName evidence="9">Laccase</fullName>
    </recommendedName>
</protein>
<dbReference type="AlphaFoldDB" id="A0A836CK08"/>
<evidence type="ECO:0000259" key="5">
    <source>
        <dbReference type="Pfam" id="PF07731"/>
    </source>
</evidence>
<gene>
    <name evidence="7" type="ORF">JKP88DRAFT_193088</name>
</gene>
<dbReference type="SUPFAM" id="SSF49785">
    <property type="entry name" value="Galactose-binding domain-like"/>
    <property type="match status" value="1"/>
</dbReference>
<feature type="domain" description="Plastocyanin-like" evidence="6">
    <location>
        <begin position="606"/>
        <end position="684"/>
    </location>
</feature>
<evidence type="ECO:0000259" key="6">
    <source>
        <dbReference type="Pfam" id="PF07732"/>
    </source>
</evidence>
<accession>A0A836CK08</accession>
<dbReference type="InterPro" id="IPR011707">
    <property type="entry name" value="Cu-oxidase-like_N"/>
</dbReference>
<keyword evidence="3" id="KW-0560">Oxidoreductase</keyword>
<dbReference type="InterPro" id="IPR008972">
    <property type="entry name" value="Cupredoxin"/>
</dbReference>
<keyword evidence="8" id="KW-1185">Reference proteome</keyword>
<evidence type="ECO:0000256" key="4">
    <source>
        <dbReference type="SAM" id="MobiDB-lite"/>
    </source>
</evidence>
<evidence type="ECO:0000313" key="8">
    <source>
        <dbReference type="Proteomes" id="UP000664859"/>
    </source>
</evidence>
<evidence type="ECO:0000313" key="7">
    <source>
        <dbReference type="EMBL" id="KAG5188997.1"/>
    </source>
</evidence>
<dbReference type="GO" id="GO:0016491">
    <property type="term" value="F:oxidoreductase activity"/>
    <property type="evidence" value="ECO:0007669"/>
    <property type="project" value="UniProtKB-KW"/>
</dbReference>
<dbReference type="InterPro" id="IPR011706">
    <property type="entry name" value="Cu-oxidase_C"/>
</dbReference>
<evidence type="ECO:0000256" key="1">
    <source>
        <dbReference type="ARBA" id="ARBA00010609"/>
    </source>
</evidence>
<dbReference type="PANTHER" id="PTHR11709">
    <property type="entry name" value="MULTI-COPPER OXIDASE"/>
    <property type="match status" value="1"/>
</dbReference>
<dbReference type="InterPro" id="IPR011042">
    <property type="entry name" value="6-blade_b-propeller_TolB-like"/>
</dbReference>
<sequence length="1204" mass="126348">MVVTSHKSGMVRLHSSITADFADSTVMLDMTEDVADYNDHGLLSFHFHPQFANGVQKAFLLYTGEPKDVNVLPNNAEITPNRPDGWGAGPPGKMGFTWNDQCRCLDCDGIGPNHYGNICEHPYYLDRVAVDLEAGTMTKEVTLLQVACGSSSSHGPGTVLSIGGDLLVSVGDGSQYAELDPGFDVDGCYVPGAGDDQGVFRAQREDFGNGKVHRIPAALLNAPAAIALEATSPVAIGLRQPFRMFYHAPGDTLWIGDTGFGDGGTTERIYGLNDASAPVLSTAVPNYGWPCIEGVFANTADALAGKYTLWDTPSEQERLRYLEDRGLTRCDGIKLAAQALADGTAPPDDADLMWRPPTYEYRVGALDPNHPDDCGGGLAAITSVFISATNGANNSSSSGLPADYTGKLIFADHVKQCTWFFDADPATGAPDTSVPPHVITANLGLVDIVAGPGGTGAYGIDFANARLVRMASLTAAAAPRDAIAAPIGGGAGGGGAKKPPVAAAKTVKPTKTPKPIPAAKTCRNPRNFPELQWTRNDDGSYEGTLTLDVVMLETERGAVRTRAWNGMIPGPLMRMQPCGTYHLTVKNALKGWPAPPPRIAAAAQLNSVHDPLVTNVHVHGLHVSGEAPGDDVFGVIEPGDAAMYTYTIPCDHASGTNWYHPHHHGSVALQTGGGAAGMLVIEPSAREALGTPAEIAALPEQFVVIQEIDPAAAAAAAVIAAAAAADVPPLLMVNGCADAPAQMRVEAGQWTKLHILNVGVAYNAVATLVAAADGVAACDVVLLGKDGAPVADAPRALPDRKLFLSVSSRVTIAVRCPTQWEHHILTYERIGAPPSAAAPRVAHPLTIVVAPSARDAAPDLPLWSPCRPAYLTDLYTLPPTSLAKLYPLDVRESLNGAVFVGPDEYFTELPIGVAQPWSVSGDDIHPLHVHVNKMQWGADTAGNQWDQVPGWNAPGDWVDTLSAPGISVVYIKPERFLGPMVMHCHIAEHSDMGLLAVAKITGIGSGALDPPGVTDFGTCPADLRDSTPYGLDAVQIPGTIQAEEFDRGGEGIAYHNVNDDRLQGNALRAVTGVEVRASGTTAWVEGVKATEWLRYSVSVAAAGAYTVTLSAGALTPLKRGLSWSLWLDVPAGQGCPPRAQADGRLIAAVGADDFVGSGALTTFAPYTPRAAFVLPLGAHALTLCFDESYDGRLALDALTLARCG</sequence>
<dbReference type="OrthoDB" id="2121828at2759"/>
<evidence type="ECO:0008006" key="9">
    <source>
        <dbReference type="Google" id="ProtNLM"/>
    </source>
</evidence>
<dbReference type="Gene3D" id="2.60.40.420">
    <property type="entry name" value="Cupredoxins - blue copper proteins"/>
    <property type="match status" value="2"/>
</dbReference>
<dbReference type="InterPro" id="IPR045087">
    <property type="entry name" value="Cu-oxidase_fam"/>
</dbReference>
<organism evidence="7 8">
    <name type="scientific">Tribonema minus</name>
    <dbReference type="NCBI Taxonomy" id="303371"/>
    <lineage>
        <taxon>Eukaryota</taxon>
        <taxon>Sar</taxon>
        <taxon>Stramenopiles</taxon>
        <taxon>Ochrophyta</taxon>
        <taxon>PX clade</taxon>
        <taxon>Xanthophyceae</taxon>
        <taxon>Tribonematales</taxon>
        <taxon>Tribonemataceae</taxon>
        <taxon>Tribonema</taxon>
    </lineage>
</organism>
<evidence type="ECO:0000256" key="2">
    <source>
        <dbReference type="ARBA" id="ARBA00022723"/>
    </source>
</evidence>
<name>A0A836CK08_9STRA</name>